<evidence type="ECO:0000259" key="9">
    <source>
        <dbReference type="PROSITE" id="PS51161"/>
    </source>
</evidence>
<sequence length="825" mass="95039">MQVVKRDLTLQDVSFDKIYERIKKIALQLNLTRVNCVDIAKETIQGLYDRITTEELDFYAANKCADKIQNDPQYDKLAAGILISNLHKMTSEDFLKVTECLYNNIDILGENHPLVSEEYYKFVKTNKDELNKLIDYSRDYLFDFFGFKTLEQQGYLYRIKNIKCQDKFNINNKEFNIIKKFGRIVERPQHMLLRVAICVSKFDMVDIKNNYYLFSNLHVTHASPTLFNSGSPRPQMSSCFLLHMGDSIKGIFNETISETADISKNSGGIGIHMQNIRPKGSYIRGTNGTSDGIIPLCKVLNEIARYVNQGGRRKGAIALYLEPWHGDIYEFCELRKSVGAEELRARDIFTGLWIPDLFMKRVKKGELWSLMSPDECKGLTSTFGEEFEKLYTKYETEGKFIRQVKAQDLWRHILTCQLETGVPYMLFKDTANKLSNQKNIGVLTGSNLCTEILEVVSEDETAVCNLASICLPTCIKKDSNNNYYFDYKQLYDCTRQVTRNLNNVIDINYYPSKKAFNSNSRHRPIAIGTQGYADVLCLLQLPFVTEEATKLNRKIHETIYYAALTESMELAKKYGPYSTFKGSPFSEGKLQFDLWNIDESLLSNELNWNELRENIKIYGTRNSLITSIMPTASTAQIMGNNEAIEPFSYNLYKRKTLAGEFIIINKYLVEDLIKLDLWNEETKNILIYDNGSIQYAPNIPDYIKEIYKTAYEIGPQGIINQAVARGPFIDQSQSLNLFFKKPDHKTLSQSHFYSWKKQLKTGMYYLRSQPLVNPIKFGMEQSIISDIETARRAYNKEHGTDYPIYTSYNSSSDFKINEVVCSSCT</sequence>
<accession>A0A1V0SER7</accession>
<dbReference type="GO" id="GO:0004748">
    <property type="term" value="F:ribonucleoside-diphosphate reductase activity, thioredoxin disulfide as acceptor"/>
    <property type="evidence" value="ECO:0007669"/>
    <property type="project" value="UniProtKB-EC"/>
</dbReference>
<reference evidence="10" key="1">
    <citation type="journal article" date="2017" name="Science">
        <title>Giant viruses with an expanded complement of translation system components.</title>
        <authorList>
            <person name="Schulz F."/>
            <person name="Yutin N."/>
            <person name="Ivanova N.N."/>
            <person name="Ortega D.R."/>
            <person name="Lee T.K."/>
            <person name="Vierheilig J."/>
            <person name="Daims H."/>
            <person name="Horn M."/>
            <person name="Wagner M."/>
            <person name="Jensen G.J."/>
            <person name="Kyrpides N.C."/>
            <person name="Koonin E.V."/>
            <person name="Woyke T."/>
        </authorList>
    </citation>
    <scope>NUCLEOTIDE SEQUENCE</scope>
    <source>
        <strain evidence="10">HKV1</strain>
    </source>
</reference>
<evidence type="ECO:0000313" key="10">
    <source>
        <dbReference type="EMBL" id="ARF10220.1"/>
    </source>
</evidence>
<evidence type="ECO:0000256" key="2">
    <source>
        <dbReference type="ARBA" id="ARBA00022533"/>
    </source>
</evidence>
<evidence type="ECO:0000256" key="5">
    <source>
        <dbReference type="ARBA" id="ARBA00023002"/>
    </source>
</evidence>
<comment type="catalytic activity">
    <reaction evidence="8">
        <text>a 2'-deoxyribonucleoside 5'-diphosphate + [thioredoxin]-disulfide + H2O = a ribonucleoside 5'-diphosphate + [thioredoxin]-dithiol</text>
        <dbReference type="Rhea" id="RHEA:23252"/>
        <dbReference type="Rhea" id="RHEA-COMP:10698"/>
        <dbReference type="Rhea" id="RHEA-COMP:10700"/>
        <dbReference type="ChEBI" id="CHEBI:15377"/>
        <dbReference type="ChEBI" id="CHEBI:29950"/>
        <dbReference type="ChEBI" id="CHEBI:50058"/>
        <dbReference type="ChEBI" id="CHEBI:57930"/>
        <dbReference type="ChEBI" id="CHEBI:73316"/>
        <dbReference type="EC" id="1.17.4.1"/>
    </reaction>
</comment>
<gene>
    <name evidence="10" type="ORF">Hokovirus_1_99</name>
</gene>
<name>A0A1V0SER7_9VIRU</name>
<dbReference type="InterPro" id="IPR000788">
    <property type="entry name" value="RNR_lg_C"/>
</dbReference>
<dbReference type="PRINTS" id="PR01183">
    <property type="entry name" value="RIBORDTASEM1"/>
</dbReference>
<dbReference type="InterPro" id="IPR005144">
    <property type="entry name" value="ATP-cone_dom"/>
</dbReference>
<dbReference type="InterPro" id="IPR013509">
    <property type="entry name" value="RNR_lsu_N"/>
</dbReference>
<keyword evidence="4 7" id="KW-0067">ATP-binding</keyword>
<dbReference type="InterPro" id="IPR039718">
    <property type="entry name" value="Rrm1"/>
</dbReference>
<evidence type="ECO:0000256" key="4">
    <source>
        <dbReference type="ARBA" id="ARBA00022840"/>
    </source>
</evidence>
<dbReference type="PANTHER" id="PTHR11573">
    <property type="entry name" value="RIBONUCLEOSIDE-DIPHOSPHATE REDUCTASE LARGE CHAIN"/>
    <property type="match status" value="1"/>
</dbReference>
<dbReference type="GO" id="GO:0009263">
    <property type="term" value="P:deoxyribonucleotide biosynthetic process"/>
    <property type="evidence" value="ECO:0007669"/>
    <property type="project" value="UniProtKB-KW"/>
</dbReference>
<dbReference type="Pfam" id="PF02867">
    <property type="entry name" value="Ribonuc_red_lgC"/>
    <property type="match status" value="1"/>
</dbReference>
<protein>
    <recommendedName>
        <fullName evidence="8">Ribonucleoside-diphosphate reductase</fullName>
        <ecNumber evidence="8">1.17.4.1</ecNumber>
    </recommendedName>
</protein>
<comment type="similarity">
    <text evidence="1 8">Belongs to the ribonucleoside diphosphate reductase large chain family.</text>
</comment>
<dbReference type="GO" id="GO:0005524">
    <property type="term" value="F:ATP binding"/>
    <property type="evidence" value="ECO:0007669"/>
    <property type="project" value="UniProtKB-UniRule"/>
</dbReference>
<proteinExistence type="inferred from homology"/>
<dbReference type="NCBIfam" id="TIGR02506">
    <property type="entry name" value="NrdE_NrdA"/>
    <property type="match status" value="1"/>
</dbReference>
<dbReference type="PROSITE" id="PS51161">
    <property type="entry name" value="ATP_CONE"/>
    <property type="match status" value="1"/>
</dbReference>
<dbReference type="SUPFAM" id="SSF51998">
    <property type="entry name" value="PFL-like glycyl radical enzymes"/>
    <property type="match status" value="1"/>
</dbReference>
<keyword evidence="5 8" id="KW-0560">Oxidoreductase</keyword>
<dbReference type="CDD" id="cd01679">
    <property type="entry name" value="RNR_I"/>
    <property type="match status" value="1"/>
</dbReference>
<dbReference type="InterPro" id="IPR008926">
    <property type="entry name" value="RNR_R1-su_N"/>
</dbReference>
<dbReference type="UniPathway" id="UPA00326"/>
<evidence type="ECO:0000256" key="3">
    <source>
        <dbReference type="ARBA" id="ARBA00022741"/>
    </source>
</evidence>
<keyword evidence="2" id="KW-0021">Allosteric enzyme</keyword>
<keyword evidence="6 8" id="KW-0215">Deoxyribonucleotide synthesis</keyword>
<evidence type="ECO:0000256" key="6">
    <source>
        <dbReference type="ARBA" id="ARBA00023116"/>
    </source>
</evidence>
<dbReference type="EMBL" id="KY684103">
    <property type="protein sequence ID" value="ARF10220.1"/>
    <property type="molecule type" value="Genomic_DNA"/>
</dbReference>
<dbReference type="Pfam" id="PF03477">
    <property type="entry name" value="ATP-cone"/>
    <property type="match status" value="1"/>
</dbReference>
<dbReference type="Gene3D" id="3.20.70.20">
    <property type="match status" value="1"/>
</dbReference>
<comment type="function">
    <text evidence="8">Provides the precursors necessary for DNA synthesis. Catalyzes the biosynthesis of deoxyribonucleotides from the corresponding ribonucleotides.</text>
</comment>
<keyword evidence="3 7" id="KW-0547">Nucleotide-binding</keyword>
<dbReference type="Pfam" id="PF00317">
    <property type="entry name" value="Ribonuc_red_lgN"/>
    <property type="match status" value="1"/>
</dbReference>
<dbReference type="EC" id="1.17.4.1" evidence="8"/>
<dbReference type="InterPro" id="IPR013346">
    <property type="entry name" value="NrdE_NrdA_C"/>
</dbReference>
<dbReference type="PANTHER" id="PTHR11573:SF6">
    <property type="entry name" value="RIBONUCLEOSIDE-DIPHOSPHATE REDUCTASE LARGE SUBUNIT"/>
    <property type="match status" value="1"/>
</dbReference>
<evidence type="ECO:0000256" key="8">
    <source>
        <dbReference type="RuleBase" id="RU003410"/>
    </source>
</evidence>
<evidence type="ECO:0000256" key="1">
    <source>
        <dbReference type="ARBA" id="ARBA00010406"/>
    </source>
</evidence>
<dbReference type="SUPFAM" id="SSF48168">
    <property type="entry name" value="R1 subunit of ribonucleotide reductase, N-terminal domain"/>
    <property type="match status" value="1"/>
</dbReference>
<evidence type="ECO:0000256" key="7">
    <source>
        <dbReference type="PROSITE-ProRule" id="PRU00492"/>
    </source>
</evidence>
<feature type="domain" description="ATP-cone" evidence="9">
    <location>
        <begin position="1"/>
        <end position="92"/>
    </location>
</feature>
<organism evidence="10">
    <name type="scientific">Hokovirus HKV1</name>
    <dbReference type="NCBI Taxonomy" id="1977638"/>
    <lineage>
        <taxon>Viruses</taxon>
        <taxon>Varidnaviria</taxon>
        <taxon>Bamfordvirae</taxon>
        <taxon>Nucleocytoviricota</taxon>
        <taxon>Megaviricetes</taxon>
        <taxon>Imitervirales</taxon>
        <taxon>Mimiviridae</taxon>
        <taxon>Klosneuvirinae</taxon>
        <taxon>Hokovirus</taxon>
    </lineage>
</organism>